<reference evidence="2" key="1">
    <citation type="submission" date="2017-03" db="EMBL/GenBank/DDBJ databases">
        <title>Phytopthora megakarya and P. palmivora, two closely related causual agents of cacao black pod achieved similar genome size and gene model numbers by different mechanisms.</title>
        <authorList>
            <person name="Ali S."/>
            <person name="Shao J."/>
            <person name="Larry D.J."/>
            <person name="Kronmiller B."/>
            <person name="Shen D."/>
            <person name="Strem M.D."/>
            <person name="Melnick R.L."/>
            <person name="Guiltinan M.J."/>
            <person name="Tyler B.M."/>
            <person name="Meinhardt L.W."/>
            <person name="Bailey B.A."/>
        </authorList>
    </citation>
    <scope>NUCLEOTIDE SEQUENCE [LARGE SCALE GENOMIC DNA]</scope>
    <source>
        <strain evidence="2">zdho120</strain>
    </source>
</reference>
<feature type="non-terminal residue" evidence="1">
    <location>
        <position position="1"/>
    </location>
</feature>
<dbReference type="AlphaFoldDB" id="A0A225VNU3"/>
<sequence>LTQLQSEWIAPFVEESNCRDQARRELMNQIASMPISWPTEEEWIMELEGSINVRPPDMNEEDASFWPTYNWCNNPWITDANGKVLDERKYEMIKQCALKDLQIQRTIRYILIMGRSGIVFSGEPTARVAILCSEPSLEVGDAVKIVSRRRMRKQEDWAL</sequence>
<organism evidence="1 2">
    <name type="scientific">Phytophthora megakarya</name>
    <dbReference type="NCBI Taxonomy" id="4795"/>
    <lineage>
        <taxon>Eukaryota</taxon>
        <taxon>Sar</taxon>
        <taxon>Stramenopiles</taxon>
        <taxon>Oomycota</taxon>
        <taxon>Peronosporomycetes</taxon>
        <taxon>Peronosporales</taxon>
        <taxon>Peronosporaceae</taxon>
        <taxon>Phytophthora</taxon>
    </lineage>
</organism>
<gene>
    <name evidence="1" type="ORF">PHMEG_00020466</name>
</gene>
<evidence type="ECO:0000313" key="2">
    <source>
        <dbReference type="Proteomes" id="UP000198211"/>
    </source>
</evidence>
<proteinExistence type="predicted"/>
<keyword evidence="2" id="KW-1185">Reference proteome</keyword>
<dbReference type="Proteomes" id="UP000198211">
    <property type="component" value="Unassembled WGS sequence"/>
</dbReference>
<protein>
    <submittedName>
        <fullName evidence="1">Uncharacterized protein</fullName>
    </submittedName>
</protein>
<accession>A0A225VNU3</accession>
<dbReference type="EMBL" id="NBNE01003643">
    <property type="protein sequence ID" value="OWZ07176.1"/>
    <property type="molecule type" value="Genomic_DNA"/>
</dbReference>
<comment type="caution">
    <text evidence="1">The sequence shown here is derived from an EMBL/GenBank/DDBJ whole genome shotgun (WGS) entry which is preliminary data.</text>
</comment>
<dbReference type="OrthoDB" id="129583at2759"/>
<evidence type="ECO:0000313" key="1">
    <source>
        <dbReference type="EMBL" id="OWZ07176.1"/>
    </source>
</evidence>
<name>A0A225VNU3_9STRA</name>